<dbReference type="Proteomes" id="UP000279673">
    <property type="component" value="Unassembled WGS sequence"/>
</dbReference>
<evidence type="ECO:0000313" key="3">
    <source>
        <dbReference type="Proteomes" id="UP000279673"/>
    </source>
</evidence>
<proteinExistence type="predicted"/>
<evidence type="ECO:0000256" key="1">
    <source>
        <dbReference type="SAM" id="SignalP"/>
    </source>
</evidence>
<evidence type="ECO:0000313" key="2">
    <source>
        <dbReference type="EMBL" id="RLL64988.1"/>
    </source>
</evidence>
<protein>
    <submittedName>
        <fullName evidence="2">Lipocalin</fullName>
    </submittedName>
</protein>
<name>A0A421BQ46_9RHOB</name>
<comment type="caution">
    <text evidence="2">The sequence shown here is derived from an EMBL/GenBank/DDBJ whole genome shotgun (WGS) entry which is preliminary data.</text>
</comment>
<keyword evidence="1" id="KW-0732">Signal</keyword>
<dbReference type="SUPFAM" id="SSF50814">
    <property type="entry name" value="Lipocalins"/>
    <property type="match status" value="1"/>
</dbReference>
<feature type="signal peptide" evidence="1">
    <location>
        <begin position="1"/>
        <end position="19"/>
    </location>
</feature>
<dbReference type="Gene3D" id="2.40.128.20">
    <property type="match status" value="1"/>
</dbReference>
<organism evidence="2 3">
    <name type="scientific">Paenirhodobacter hankyongi</name>
    <dbReference type="NCBI Taxonomy" id="2294033"/>
    <lineage>
        <taxon>Bacteria</taxon>
        <taxon>Pseudomonadati</taxon>
        <taxon>Pseudomonadota</taxon>
        <taxon>Alphaproteobacteria</taxon>
        <taxon>Rhodobacterales</taxon>
        <taxon>Rhodobacter group</taxon>
        <taxon>Paenirhodobacter</taxon>
    </lineage>
</organism>
<dbReference type="EMBL" id="RCHI01000007">
    <property type="protein sequence ID" value="RLL64988.1"/>
    <property type="molecule type" value="Genomic_DNA"/>
</dbReference>
<keyword evidence="3" id="KW-1185">Reference proteome</keyword>
<dbReference type="RefSeq" id="WP_121533067.1">
    <property type="nucleotide sequence ID" value="NZ_RCHI01000007.1"/>
</dbReference>
<accession>A0A421BQ46</accession>
<dbReference type="AlphaFoldDB" id="A0A421BQ46"/>
<reference evidence="2 3" key="1">
    <citation type="submission" date="2018-10" db="EMBL/GenBank/DDBJ databases">
        <title>Rhodobacter sp . BO-81.</title>
        <authorList>
            <person name="Im W.T."/>
        </authorList>
    </citation>
    <scope>NUCLEOTIDE SEQUENCE [LARGE SCALE GENOMIC DNA]</scope>
    <source>
        <strain evidence="2 3">BO-81</strain>
    </source>
</reference>
<gene>
    <name evidence="2" type="ORF">DYS74_09145</name>
</gene>
<dbReference type="InterPro" id="IPR012674">
    <property type="entry name" value="Calycin"/>
</dbReference>
<sequence>MRQLIWAAMLALAACAAKPAPEPVSLRDPKGWISSAVIFDPARFGGTWHVAQSGVPGCAGARQDWAWTGTGYALSGTDCSGTKPRRLEGRLAMTGPGARFTPTEAFGKEPVWVLWVDQDYRIAVLGTPSGHFGQVLVREMPGRGDLMTAAHEVLDFNSYDTRRIGR</sequence>
<feature type="chain" id="PRO_5019446382" evidence="1">
    <location>
        <begin position="20"/>
        <end position="166"/>
    </location>
</feature>
<dbReference type="PROSITE" id="PS51257">
    <property type="entry name" value="PROKAR_LIPOPROTEIN"/>
    <property type="match status" value="1"/>
</dbReference>